<dbReference type="HOGENOM" id="CLU_900167_0_0_1"/>
<feature type="region of interest" description="Disordered" evidence="1">
    <location>
        <begin position="55"/>
        <end position="79"/>
    </location>
</feature>
<dbReference type="STRING" id="1182543.W9WWM7"/>
<evidence type="ECO:0000313" key="3">
    <source>
        <dbReference type="Proteomes" id="UP000019471"/>
    </source>
</evidence>
<feature type="compositionally biased region" description="Polar residues" evidence="1">
    <location>
        <begin position="192"/>
        <end position="234"/>
    </location>
</feature>
<name>W9WWM7_9EURO</name>
<evidence type="ECO:0000256" key="1">
    <source>
        <dbReference type="SAM" id="MobiDB-lite"/>
    </source>
</evidence>
<keyword evidence="3" id="KW-1185">Reference proteome</keyword>
<dbReference type="RefSeq" id="XP_007746260.1">
    <property type="nucleotide sequence ID" value="XM_007748070.1"/>
</dbReference>
<feature type="compositionally biased region" description="Low complexity" evidence="1">
    <location>
        <begin position="69"/>
        <end position="79"/>
    </location>
</feature>
<protein>
    <submittedName>
        <fullName evidence="2">Uncharacterized protein</fullName>
    </submittedName>
</protein>
<reference evidence="2 3" key="1">
    <citation type="submission" date="2013-03" db="EMBL/GenBank/DDBJ databases">
        <title>The Genome Sequence of Cladophialophora psammophila CBS 110553.</title>
        <authorList>
            <consortium name="The Broad Institute Genomics Platform"/>
            <person name="Cuomo C."/>
            <person name="de Hoog S."/>
            <person name="Gorbushina A."/>
            <person name="Walker B."/>
            <person name="Young S.K."/>
            <person name="Zeng Q."/>
            <person name="Gargeya S."/>
            <person name="Fitzgerald M."/>
            <person name="Haas B."/>
            <person name="Abouelleil A."/>
            <person name="Allen A.W."/>
            <person name="Alvarado L."/>
            <person name="Arachchi H.M."/>
            <person name="Berlin A.M."/>
            <person name="Chapman S.B."/>
            <person name="Gainer-Dewar J."/>
            <person name="Goldberg J."/>
            <person name="Griggs A."/>
            <person name="Gujja S."/>
            <person name="Hansen M."/>
            <person name="Howarth C."/>
            <person name="Imamovic A."/>
            <person name="Ireland A."/>
            <person name="Larimer J."/>
            <person name="McCowan C."/>
            <person name="Murphy C."/>
            <person name="Pearson M."/>
            <person name="Poon T.W."/>
            <person name="Priest M."/>
            <person name="Roberts A."/>
            <person name="Saif S."/>
            <person name="Shea T."/>
            <person name="Sisk P."/>
            <person name="Sykes S."/>
            <person name="Wortman J."/>
            <person name="Nusbaum C."/>
            <person name="Birren B."/>
        </authorList>
    </citation>
    <scope>NUCLEOTIDE SEQUENCE [LARGE SCALE GENOMIC DNA]</scope>
    <source>
        <strain evidence="2 3">CBS 110553</strain>
    </source>
</reference>
<evidence type="ECO:0000313" key="2">
    <source>
        <dbReference type="EMBL" id="EXJ69445.1"/>
    </source>
</evidence>
<sequence length="271" mass="27824">MLAPLGSLKATAKIRAKVKVRTPLAAQVEDPDSILNHGIQTAVSDQAQVDCEDTLQDESANSRGRGRSDTTNTTASFWTTASSSNSIPAITFSESSSPDPGHEGIEEAASRPIEAAIEAEIAAEAQPGSGILGPSLGSTTWGGPASSWPGAKIGIFNISIIIISSSSGGGSATSTSTTGTTTATPGIRENSRSGPSNPSSEGPTADNTTLVASSQPFPPGTHQQPTNTHPARNLSTHSVTFHPIIPSIPLIIFFLSQSSPQNSHACPPTYE</sequence>
<feature type="region of interest" description="Disordered" evidence="1">
    <location>
        <begin position="166"/>
        <end position="234"/>
    </location>
</feature>
<proteinExistence type="predicted"/>
<feature type="compositionally biased region" description="Low complexity" evidence="1">
    <location>
        <begin position="166"/>
        <end position="187"/>
    </location>
</feature>
<accession>W9WWM7</accession>
<comment type="caution">
    <text evidence="2">The sequence shown here is derived from an EMBL/GenBank/DDBJ whole genome shotgun (WGS) entry which is preliminary data.</text>
</comment>
<dbReference type="GeneID" id="19192187"/>
<dbReference type="EMBL" id="AMGX01000011">
    <property type="protein sequence ID" value="EXJ69445.1"/>
    <property type="molecule type" value="Genomic_DNA"/>
</dbReference>
<dbReference type="OrthoDB" id="10558992at2759"/>
<dbReference type="AlphaFoldDB" id="W9WWM7"/>
<organism evidence="2 3">
    <name type="scientific">Cladophialophora psammophila CBS 110553</name>
    <dbReference type="NCBI Taxonomy" id="1182543"/>
    <lineage>
        <taxon>Eukaryota</taxon>
        <taxon>Fungi</taxon>
        <taxon>Dikarya</taxon>
        <taxon>Ascomycota</taxon>
        <taxon>Pezizomycotina</taxon>
        <taxon>Eurotiomycetes</taxon>
        <taxon>Chaetothyriomycetidae</taxon>
        <taxon>Chaetothyriales</taxon>
        <taxon>Herpotrichiellaceae</taxon>
        <taxon>Cladophialophora</taxon>
    </lineage>
</organism>
<gene>
    <name evidence="2" type="ORF">A1O5_07481</name>
</gene>
<dbReference type="Proteomes" id="UP000019471">
    <property type="component" value="Unassembled WGS sequence"/>
</dbReference>